<accession>A0ABZ2TLG9</accession>
<name>A0ABZ2TLG9_9BACT</name>
<sequence length="500" mass="59885">MKKNIKLALLSFIPLTMPLSTISCKDPNAIKKYKDIPEDLINEVKNNYDIFYAKKLENNKLKTTSYEVLDKLKKANNNLKKIEEIISPYAYLNFKYIDQKKYNYELDIEKTKAFSNTLKLVFKVTNRKDNISHNVEYELKNFKKDVSNVNSHIIGKTKFYETVTELGEAISSKEFISNFKKYGAKYKDDVEKQLEYFKKYCQVDDDFDFTKYDLEFDLKTLHDHGPSNIHIKIRYKLKTENEWKEEYFFVYGFNSSTKNYEFSLEAKKEANSIKSLEFLNLLKTKKTWDQQKELIKKYFNFIEEDDYKYFDYEIDFKNTYIPKRKVSYEDPEQGWKTVEKELDDEENTKYFLNLAIKKIDKFDKTKYKILNFSLNEFGKNTYLGYLDFNELKNDTSYFNISNNELKNELKKEDFKKLSNEKQIEKLVSLLNKGFEDKDKPVNILEKLKDKYEMQIDHTFDIEIGKSLYFTFTWTKIKFLLKNKKTGEVSEKIMTINGLNY</sequence>
<dbReference type="EMBL" id="CP088155">
    <property type="protein sequence ID" value="WYM97296.1"/>
    <property type="molecule type" value="Genomic_DNA"/>
</dbReference>
<dbReference type="PROSITE" id="PS51257">
    <property type="entry name" value="PROKAR_LIPOPROTEIN"/>
    <property type="match status" value="1"/>
</dbReference>
<reference evidence="1" key="1">
    <citation type="submission" date="2021-11" db="EMBL/GenBank/DDBJ databases">
        <title>The first genome sequence of unculturable Mycoplasma faucium obtained by de novo assembly of metagenomic reads.</title>
        <authorList>
            <person name="Sabat A.J."/>
            <person name="Bathoorn E."/>
            <person name="Akkerboom V."/>
            <person name="Friedrich A.W."/>
        </authorList>
    </citation>
    <scope>NUCLEOTIDE SEQUENCE [LARGE SCALE GENOMIC DNA]</scope>
    <source>
        <strain evidence="1">UMCG-MFM1</strain>
    </source>
</reference>
<keyword evidence="2" id="KW-1185">Reference proteome</keyword>
<protein>
    <recommendedName>
        <fullName evidence="3">Lipoprotein</fullName>
    </recommendedName>
</protein>
<dbReference type="Proteomes" id="UP001622612">
    <property type="component" value="Chromosome"/>
</dbReference>
<evidence type="ECO:0000313" key="1">
    <source>
        <dbReference type="EMBL" id="WYM97296.1"/>
    </source>
</evidence>
<dbReference type="RefSeq" id="WP_405311667.1">
    <property type="nucleotide sequence ID" value="NZ_CP088155.1"/>
</dbReference>
<proteinExistence type="predicted"/>
<gene>
    <name evidence="1" type="ORF">LQ356_00150</name>
</gene>
<evidence type="ECO:0000313" key="2">
    <source>
        <dbReference type="Proteomes" id="UP001622612"/>
    </source>
</evidence>
<evidence type="ECO:0008006" key="3">
    <source>
        <dbReference type="Google" id="ProtNLM"/>
    </source>
</evidence>
<organism evidence="1 2">
    <name type="scientific">Metamycoplasma faucium</name>
    <dbReference type="NCBI Taxonomy" id="56142"/>
    <lineage>
        <taxon>Bacteria</taxon>
        <taxon>Bacillati</taxon>
        <taxon>Mycoplasmatota</taxon>
        <taxon>Mycoplasmoidales</taxon>
        <taxon>Metamycoplasmataceae</taxon>
        <taxon>Metamycoplasma</taxon>
    </lineage>
</organism>